<dbReference type="GO" id="GO:0055052">
    <property type="term" value="C:ATP-binding cassette (ABC) transporter complex, substrate-binding subunit-containing"/>
    <property type="evidence" value="ECO:0007669"/>
    <property type="project" value="TreeGrafter"/>
</dbReference>
<sequence>MRNKSLIVLLVVSLLLVCYGTGLAKTTVRIAGFGGNDQVIVEELLNKFVRPELADEGIEIIYEPIADDYQRYLLNSLSAGTAADLFYMDIFWAKNVIKEGLVEPLDSYLAKSEVISKEDIVPSLLEGFTYEGKLYGIPKDFNSLALFYNKDLFDIAGIPYPNEADTWKTLEYKLRKVVEFFEKEGEEIHGLALQPEYARMGAFAYAAGWEPFVNGKTNLQDPKFVKAFKWYTGLKEKGLGIMPADIGQGWGGGAFANGNFAACLEGAWIIGFLRDQAPNLNYGATLLPKCSDTDERGNFIFTVAWGINANSKNKEAAFRVLETLTSPEAQQWVLERGLAIPSRKSLADNPYFEKQTKEAQANKVVFMGASRGNIKPYSFRDYGGEWMEPINTALNEVMSGQSTVEEALKTAQERLEQDIMNK</sequence>
<dbReference type="PANTHER" id="PTHR30061:SF50">
    <property type="entry name" value="MALTOSE_MALTODEXTRIN-BINDING PERIPLASMIC PROTEIN"/>
    <property type="match status" value="1"/>
</dbReference>
<dbReference type="GO" id="GO:0042956">
    <property type="term" value="P:maltodextrin transmembrane transport"/>
    <property type="evidence" value="ECO:0007669"/>
    <property type="project" value="TreeGrafter"/>
</dbReference>
<keyword evidence="3" id="KW-0732">Signal</keyword>
<reference evidence="4 5" key="1">
    <citation type="journal article" date="2009" name="PLoS ONE">
        <title>Genome analysis of the anaerobic thermohalophilic bacterium Halothermothrix orenii.</title>
        <authorList>
            <person name="Mavromatis K."/>
            <person name="Ivanova N."/>
            <person name="Anderson I."/>
            <person name="Lykidis A."/>
            <person name="Hooper S.D."/>
            <person name="Sun H."/>
            <person name="Kunin V."/>
            <person name="Lapidus A."/>
            <person name="Hugenholtz P."/>
            <person name="Patel B."/>
            <person name="Kyrpides N.C."/>
        </authorList>
    </citation>
    <scope>NUCLEOTIDE SEQUENCE [LARGE SCALE GENOMIC DNA]</scope>
    <source>
        <strain evidence="5">H 168 / OCM 544 / DSM 9562</strain>
    </source>
</reference>
<dbReference type="HOGENOM" id="CLU_031285_10_5_9"/>
<dbReference type="KEGG" id="hor:Hore_00380"/>
<dbReference type="InterPro" id="IPR006059">
    <property type="entry name" value="SBP"/>
</dbReference>
<dbReference type="OrthoDB" id="383937at2"/>
<evidence type="ECO:0000313" key="4">
    <source>
        <dbReference type="EMBL" id="ACL68799.1"/>
    </source>
</evidence>
<evidence type="ECO:0000313" key="5">
    <source>
        <dbReference type="Proteomes" id="UP000000719"/>
    </source>
</evidence>
<dbReference type="STRING" id="373903.Hore_00380"/>
<dbReference type="CDD" id="cd14748">
    <property type="entry name" value="PBP2_UgpB"/>
    <property type="match status" value="1"/>
</dbReference>
<name>B8D045_HALOH</name>
<dbReference type="eggNOG" id="COG1653">
    <property type="taxonomic scope" value="Bacteria"/>
</dbReference>
<evidence type="ECO:0000256" key="3">
    <source>
        <dbReference type="ARBA" id="ARBA00022729"/>
    </source>
</evidence>
<dbReference type="EMBL" id="CP001098">
    <property type="protein sequence ID" value="ACL68799.1"/>
    <property type="molecule type" value="Genomic_DNA"/>
</dbReference>
<dbReference type="RefSeq" id="WP_012634998.1">
    <property type="nucleotide sequence ID" value="NC_011899.1"/>
</dbReference>
<dbReference type="Gene3D" id="3.40.190.10">
    <property type="entry name" value="Periplasmic binding protein-like II"/>
    <property type="match status" value="1"/>
</dbReference>
<proteinExistence type="inferred from homology"/>
<evidence type="ECO:0000256" key="2">
    <source>
        <dbReference type="ARBA" id="ARBA00022448"/>
    </source>
</evidence>
<keyword evidence="5" id="KW-1185">Reference proteome</keyword>
<dbReference type="GO" id="GO:0015768">
    <property type="term" value="P:maltose transport"/>
    <property type="evidence" value="ECO:0007669"/>
    <property type="project" value="TreeGrafter"/>
</dbReference>
<comment type="similarity">
    <text evidence="1">Belongs to the bacterial solute-binding protein 1 family.</text>
</comment>
<gene>
    <name evidence="4" type="ordered locus">Hore_00380</name>
</gene>
<evidence type="ECO:0000256" key="1">
    <source>
        <dbReference type="ARBA" id="ARBA00008520"/>
    </source>
</evidence>
<dbReference type="Pfam" id="PF13416">
    <property type="entry name" value="SBP_bac_8"/>
    <property type="match status" value="1"/>
</dbReference>
<dbReference type="AlphaFoldDB" id="B8D045"/>
<dbReference type="GO" id="GO:1901982">
    <property type="term" value="F:maltose binding"/>
    <property type="evidence" value="ECO:0007669"/>
    <property type="project" value="TreeGrafter"/>
</dbReference>
<accession>B8D045</accession>
<dbReference type="SUPFAM" id="SSF53850">
    <property type="entry name" value="Periplasmic binding protein-like II"/>
    <property type="match status" value="1"/>
</dbReference>
<protein>
    <submittedName>
        <fullName evidence="4">Extracellular solute-binding protein family 1</fullName>
    </submittedName>
</protein>
<keyword evidence="2" id="KW-0813">Transport</keyword>
<dbReference type="Proteomes" id="UP000000719">
    <property type="component" value="Chromosome"/>
</dbReference>
<organism evidence="4 5">
    <name type="scientific">Halothermothrix orenii (strain H 168 / OCM 544 / DSM 9562)</name>
    <dbReference type="NCBI Taxonomy" id="373903"/>
    <lineage>
        <taxon>Bacteria</taxon>
        <taxon>Bacillati</taxon>
        <taxon>Bacillota</taxon>
        <taxon>Clostridia</taxon>
        <taxon>Halanaerobiales</taxon>
        <taxon>Halothermotrichaceae</taxon>
        <taxon>Halothermothrix</taxon>
    </lineage>
</organism>
<dbReference type="PANTHER" id="PTHR30061">
    <property type="entry name" value="MALTOSE-BINDING PERIPLASMIC PROTEIN"/>
    <property type="match status" value="1"/>
</dbReference>